<feature type="compositionally biased region" description="Acidic residues" evidence="8">
    <location>
        <begin position="656"/>
        <end position="665"/>
    </location>
</feature>
<dbReference type="SMART" id="SM00648">
    <property type="entry name" value="SWAP"/>
    <property type="match status" value="2"/>
</dbReference>
<dbReference type="Pfam" id="PF01805">
    <property type="entry name" value="Surp"/>
    <property type="match status" value="2"/>
</dbReference>
<name>A0ABR2YC74_9CHLO</name>
<dbReference type="Pfam" id="PF09750">
    <property type="entry name" value="DRY_EERY"/>
    <property type="match status" value="1"/>
</dbReference>
<evidence type="ECO:0000256" key="2">
    <source>
        <dbReference type="ARBA" id="ARBA00022737"/>
    </source>
</evidence>
<evidence type="ECO:0000256" key="5">
    <source>
        <dbReference type="ARBA" id="ARBA00023163"/>
    </source>
</evidence>
<feature type="region of interest" description="Disordered" evidence="8">
    <location>
        <begin position="447"/>
        <end position="501"/>
    </location>
</feature>
<dbReference type="InterPro" id="IPR035967">
    <property type="entry name" value="SWAP/Surp_sf"/>
</dbReference>
<dbReference type="SUPFAM" id="SSF109905">
    <property type="entry name" value="Surp module (SWAP domain)"/>
    <property type="match status" value="2"/>
</dbReference>
<dbReference type="PANTHER" id="PTHR13161:SF15">
    <property type="entry name" value="SPLICING FACTOR, SUPPRESSOR OF WHITE-APRICOT HOMOLOG"/>
    <property type="match status" value="1"/>
</dbReference>
<keyword evidence="5" id="KW-0804">Transcription</keyword>
<keyword evidence="4" id="KW-0805">Transcription regulation</keyword>
<feature type="compositionally biased region" description="Acidic residues" evidence="8">
    <location>
        <begin position="91"/>
        <end position="101"/>
    </location>
</feature>
<evidence type="ECO:0000256" key="1">
    <source>
        <dbReference type="ARBA" id="ARBA00022664"/>
    </source>
</evidence>
<feature type="region of interest" description="Disordered" evidence="8">
    <location>
        <begin position="373"/>
        <end position="423"/>
    </location>
</feature>
<keyword evidence="3" id="KW-0694">RNA-binding</keyword>
<evidence type="ECO:0000256" key="6">
    <source>
        <dbReference type="ARBA" id="ARBA00023187"/>
    </source>
</evidence>
<feature type="region of interest" description="Disordered" evidence="8">
    <location>
        <begin position="257"/>
        <end position="288"/>
    </location>
</feature>
<feature type="domain" description="SURP motif" evidence="9">
    <location>
        <begin position="204"/>
        <end position="246"/>
    </location>
</feature>
<keyword evidence="6" id="KW-0508">mRNA splicing</keyword>
<dbReference type="InterPro" id="IPR019147">
    <property type="entry name" value="SWAP_N_domain"/>
</dbReference>
<comment type="caution">
    <text evidence="10">The sequence shown here is derived from an EMBL/GenBank/DDBJ whole genome shotgun (WGS) entry which is preliminary data.</text>
</comment>
<feature type="compositionally biased region" description="Basic residues" evidence="8">
    <location>
        <begin position="715"/>
        <end position="740"/>
    </location>
</feature>
<protein>
    <recommendedName>
        <fullName evidence="9">SURP motif domain-containing protein</fullName>
    </recommendedName>
</protein>
<feature type="region of interest" description="Disordered" evidence="8">
    <location>
        <begin position="594"/>
        <end position="757"/>
    </location>
</feature>
<sequence length="757" mass="81486">MSFLNRRKEKLGPFAGVDRLSSHGSEGTALAVVGVQCTIFEDSDGQVSKALERNLLRWGSDNHTLVDRFDARLLLDNIPAATTSREVSDAAGEEEEEEIDEERYADLDYSREAALQNPWAAGAPAPAAAQENAYTFEDATPDGDDSAADGSFSAVGFSYDGGEGVADATEPGGDADGEPYEPGFPVPSHLSPLLRGVTDRSHQIMMQTAKFVRESGGHSELVLRVRQASNPNFAFLRPDDHRHPYFQWLVTADPQVTAQGSEEGKPNAAAAPESSTPDLAAERQKGTPPEDMQAIMAKLVAFVKKNGVKFEASVRKRERANPRFAFLSPSSEHHWYYRQLLEEALGAEAAQQVFAAIPKEPPAPLTAAPIAAPAVAATDGSEEAGTRAPEQRNERPAVAQDTDAEAQAPNAAKPAQRNAKKPAGGVAFAIQANPSVTGMAIVRRPKGPLDFREPAQSQGEEVPNQDTQAPAAETHVAAISNGSGSNRSSHSSPDREGMPSDDELLLEGTAEERARTAGTSLAHAWRSGRGVESALAAAAAADAAKAADDLKAERRRLAAQLLASRRAAAAQLLTPEVPGSSNAIANHRLALLAEDPDSIAPEEEKEPGEIKKLEGSAAPTAAAPNQAAAAPKQTLPKLEDILRPRVIRSPSASEASGDDSSDDVTSDSAGESDRHRSSRHRTEERAISNRNRSPERRRHGHERERSGRRAERSSRQRRSRSRDRKRSNRRQHKARKRSRPRVPDDLRARIKAMLAKK</sequence>
<evidence type="ECO:0000313" key="11">
    <source>
        <dbReference type="Proteomes" id="UP001491310"/>
    </source>
</evidence>
<feature type="region of interest" description="Disordered" evidence="8">
    <location>
        <begin position="159"/>
        <end position="185"/>
    </location>
</feature>
<feature type="compositionally biased region" description="Polar residues" evidence="8">
    <location>
        <begin position="455"/>
        <end position="468"/>
    </location>
</feature>
<dbReference type="EMBL" id="JALJOT010000016">
    <property type="protein sequence ID" value="KAK9902112.1"/>
    <property type="molecule type" value="Genomic_DNA"/>
</dbReference>
<gene>
    <name evidence="10" type="ORF">WJX75_004789</name>
</gene>
<keyword evidence="11" id="KW-1185">Reference proteome</keyword>
<feature type="compositionally biased region" description="Acidic residues" evidence="8">
    <location>
        <begin position="594"/>
        <end position="606"/>
    </location>
</feature>
<keyword evidence="1" id="KW-0507">mRNA processing</keyword>
<dbReference type="PANTHER" id="PTHR13161">
    <property type="entry name" value="SPLICING FACTOR SUPPRESSOR OF WHITE APRICOT"/>
    <property type="match status" value="1"/>
</dbReference>
<keyword evidence="7" id="KW-0175">Coiled coil</keyword>
<feature type="domain" description="SURP motif" evidence="9">
    <location>
        <begin position="295"/>
        <end position="337"/>
    </location>
</feature>
<reference evidence="10 11" key="1">
    <citation type="journal article" date="2024" name="Nat. Commun.">
        <title>Phylogenomics reveals the evolutionary origins of lichenization in chlorophyte algae.</title>
        <authorList>
            <person name="Puginier C."/>
            <person name="Libourel C."/>
            <person name="Otte J."/>
            <person name="Skaloud P."/>
            <person name="Haon M."/>
            <person name="Grisel S."/>
            <person name="Petersen M."/>
            <person name="Berrin J.G."/>
            <person name="Delaux P.M."/>
            <person name="Dal Grande F."/>
            <person name="Keller J."/>
        </authorList>
    </citation>
    <scope>NUCLEOTIDE SEQUENCE [LARGE SCALE GENOMIC DNA]</scope>
    <source>
        <strain evidence="10 11">SAG 216-7</strain>
    </source>
</reference>
<dbReference type="Gene3D" id="1.10.10.790">
    <property type="entry name" value="Surp module"/>
    <property type="match status" value="2"/>
</dbReference>
<accession>A0ABR2YC74</accession>
<evidence type="ECO:0000256" key="4">
    <source>
        <dbReference type="ARBA" id="ARBA00023015"/>
    </source>
</evidence>
<feature type="compositionally biased region" description="Low complexity" evidence="8">
    <location>
        <begin position="615"/>
        <end position="631"/>
    </location>
</feature>
<dbReference type="SMART" id="SM01141">
    <property type="entry name" value="DRY_EERY"/>
    <property type="match status" value="1"/>
</dbReference>
<dbReference type="InterPro" id="IPR000061">
    <property type="entry name" value="Surp"/>
</dbReference>
<feature type="compositionally biased region" description="Low complexity" evidence="8">
    <location>
        <begin position="480"/>
        <end position="491"/>
    </location>
</feature>
<dbReference type="Proteomes" id="UP001491310">
    <property type="component" value="Unassembled WGS sequence"/>
</dbReference>
<feature type="compositionally biased region" description="Basic and acidic residues" evidence="8">
    <location>
        <begin position="701"/>
        <end position="714"/>
    </location>
</feature>
<organism evidence="10 11">
    <name type="scientific">Coccomyxa subellipsoidea</name>
    <dbReference type="NCBI Taxonomy" id="248742"/>
    <lineage>
        <taxon>Eukaryota</taxon>
        <taxon>Viridiplantae</taxon>
        <taxon>Chlorophyta</taxon>
        <taxon>core chlorophytes</taxon>
        <taxon>Trebouxiophyceae</taxon>
        <taxon>Trebouxiophyceae incertae sedis</taxon>
        <taxon>Coccomyxaceae</taxon>
        <taxon>Coccomyxa</taxon>
    </lineage>
</organism>
<feature type="coiled-coil region" evidence="7">
    <location>
        <begin position="540"/>
        <end position="567"/>
    </location>
</feature>
<evidence type="ECO:0000256" key="7">
    <source>
        <dbReference type="SAM" id="Coils"/>
    </source>
</evidence>
<dbReference type="PROSITE" id="PS50128">
    <property type="entry name" value="SURP"/>
    <property type="match status" value="2"/>
</dbReference>
<evidence type="ECO:0000259" key="9">
    <source>
        <dbReference type="PROSITE" id="PS50128"/>
    </source>
</evidence>
<keyword evidence="2" id="KW-0677">Repeat</keyword>
<feature type="region of interest" description="Disordered" evidence="8">
    <location>
        <begin position="83"/>
        <end position="102"/>
    </location>
</feature>
<dbReference type="InterPro" id="IPR040397">
    <property type="entry name" value="SWAP"/>
</dbReference>
<feature type="compositionally biased region" description="Basic and acidic residues" evidence="8">
    <location>
        <begin position="671"/>
        <end position="687"/>
    </location>
</feature>
<evidence type="ECO:0000256" key="8">
    <source>
        <dbReference type="SAM" id="MobiDB-lite"/>
    </source>
</evidence>
<proteinExistence type="predicted"/>
<evidence type="ECO:0000313" key="10">
    <source>
        <dbReference type="EMBL" id="KAK9902112.1"/>
    </source>
</evidence>
<feature type="compositionally biased region" description="Low complexity" evidence="8">
    <location>
        <begin position="405"/>
        <end position="423"/>
    </location>
</feature>
<evidence type="ECO:0000256" key="3">
    <source>
        <dbReference type="ARBA" id="ARBA00022884"/>
    </source>
</evidence>